<keyword evidence="3" id="KW-1185">Reference proteome</keyword>
<protein>
    <submittedName>
        <fullName evidence="2">Uncharacterized protein</fullName>
    </submittedName>
</protein>
<dbReference type="Proteomes" id="UP001174936">
    <property type="component" value="Unassembled WGS sequence"/>
</dbReference>
<reference evidence="2" key="1">
    <citation type="submission" date="2023-06" db="EMBL/GenBank/DDBJ databases">
        <title>Genome-scale phylogeny and comparative genomics of the fungal order Sordariales.</title>
        <authorList>
            <consortium name="Lawrence Berkeley National Laboratory"/>
            <person name="Hensen N."/>
            <person name="Bonometti L."/>
            <person name="Westerberg I."/>
            <person name="Brannstrom I.O."/>
            <person name="Guillou S."/>
            <person name="Cros-Aarteil S."/>
            <person name="Calhoun S."/>
            <person name="Haridas S."/>
            <person name="Kuo A."/>
            <person name="Mondo S."/>
            <person name="Pangilinan J."/>
            <person name="Riley R."/>
            <person name="Labutti K."/>
            <person name="Andreopoulos B."/>
            <person name="Lipzen A."/>
            <person name="Chen C."/>
            <person name="Yanf M."/>
            <person name="Daum C."/>
            <person name="Ng V."/>
            <person name="Clum A."/>
            <person name="Steindorff A."/>
            <person name="Ohm R."/>
            <person name="Martin F."/>
            <person name="Silar P."/>
            <person name="Natvig D."/>
            <person name="Lalanne C."/>
            <person name="Gautier V."/>
            <person name="Ament-Velasquez S.L."/>
            <person name="Kruys A."/>
            <person name="Hutchinson M.I."/>
            <person name="Powell A.J."/>
            <person name="Barry K."/>
            <person name="Miller A.N."/>
            <person name="Grigoriev I.V."/>
            <person name="Debuchy R."/>
            <person name="Gladieux P."/>
            <person name="Thoren M.H."/>
            <person name="Johannesson H."/>
        </authorList>
    </citation>
    <scope>NUCLEOTIDE SEQUENCE</scope>
    <source>
        <strain evidence="2">SMH2532-1</strain>
    </source>
</reference>
<gene>
    <name evidence="2" type="ORF">B0T16DRAFT_462663</name>
</gene>
<keyword evidence="1" id="KW-0472">Membrane</keyword>
<comment type="caution">
    <text evidence="2">The sequence shown here is derived from an EMBL/GenBank/DDBJ whole genome shotgun (WGS) entry which is preliminary data.</text>
</comment>
<sequence>MCGLLRQAPSGTHGLIRYLVIASDAVCLLAAFPFLALAGAAARLDNRVASPHEWDAIYMAMNAAVTVFPNVFTAIASRTIKVVAKWKLERGTTLGFLEQLLASRSLVGSLHVLWSLRVFNAAGLLLVALAVISPLGGQAALQMLKISDVLSPRGC</sequence>
<feature type="transmembrane region" description="Helical" evidence="1">
    <location>
        <begin position="15"/>
        <end position="36"/>
    </location>
</feature>
<keyword evidence="1" id="KW-1133">Transmembrane helix</keyword>
<dbReference type="AlphaFoldDB" id="A0AA39XRL4"/>
<proteinExistence type="predicted"/>
<dbReference type="EMBL" id="JAULSV010000007">
    <property type="protein sequence ID" value="KAK0638943.1"/>
    <property type="molecule type" value="Genomic_DNA"/>
</dbReference>
<organism evidence="2 3">
    <name type="scientific">Cercophora newfieldiana</name>
    <dbReference type="NCBI Taxonomy" id="92897"/>
    <lineage>
        <taxon>Eukaryota</taxon>
        <taxon>Fungi</taxon>
        <taxon>Dikarya</taxon>
        <taxon>Ascomycota</taxon>
        <taxon>Pezizomycotina</taxon>
        <taxon>Sordariomycetes</taxon>
        <taxon>Sordariomycetidae</taxon>
        <taxon>Sordariales</taxon>
        <taxon>Lasiosphaeriaceae</taxon>
        <taxon>Cercophora</taxon>
    </lineage>
</organism>
<name>A0AA39XRL4_9PEZI</name>
<feature type="transmembrane region" description="Helical" evidence="1">
    <location>
        <begin position="122"/>
        <end position="141"/>
    </location>
</feature>
<evidence type="ECO:0000313" key="3">
    <source>
        <dbReference type="Proteomes" id="UP001174936"/>
    </source>
</evidence>
<evidence type="ECO:0000313" key="2">
    <source>
        <dbReference type="EMBL" id="KAK0638943.1"/>
    </source>
</evidence>
<accession>A0AA39XRL4</accession>
<evidence type="ECO:0000256" key="1">
    <source>
        <dbReference type="SAM" id="Phobius"/>
    </source>
</evidence>
<keyword evidence="1" id="KW-0812">Transmembrane</keyword>
<feature type="transmembrane region" description="Helical" evidence="1">
    <location>
        <begin position="56"/>
        <end position="75"/>
    </location>
</feature>